<dbReference type="GO" id="GO:0007018">
    <property type="term" value="P:microtubule-based movement"/>
    <property type="evidence" value="ECO:0007669"/>
    <property type="project" value="InterPro"/>
</dbReference>
<dbReference type="PANTHER" id="PTHR22878:SF70">
    <property type="entry name" value="DYNEIN HEAVY CHAIN 2, AXONEMAL"/>
    <property type="match status" value="1"/>
</dbReference>
<dbReference type="Proteomes" id="UP000078542">
    <property type="component" value="Unassembled WGS sequence"/>
</dbReference>
<gene>
    <name evidence="3" type="ORF">ALC62_15870</name>
</gene>
<evidence type="ECO:0000259" key="2">
    <source>
        <dbReference type="Pfam" id="PF08393"/>
    </source>
</evidence>
<dbReference type="Pfam" id="PF08393">
    <property type="entry name" value="DHC_N2"/>
    <property type="match status" value="1"/>
</dbReference>
<dbReference type="InterPro" id="IPR026983">
    <property type="entry name" value="DHC"/>
</dbReference>
<reference evidence="3 4" key="1">
    <citation type="submission" date="2016-03" db="EMBL/GenBank/DDBJ databases">
        <title>Cyphomyrmex costatus WGS genome.</title>
        <authorList>
            <person name="Nygaard S."/>
            <person name="Hu H."/>
            <person name="Boomsma J."/>
            <person name="Zhang G."/>
        </authorList>
    </citation>
    <scope>NUCLEOTIDE SEQUENCE [LARGE SCALE GENOMIC DNA]</scope>
    <source>
        <strain evidence="3">MS0001</strain>
        <tissue evidence="3">Whole body</tissue>
    </source>
</reference>
<evidence type="ECO:0000313" key="3">
    <source>
        <dbReference type="EMBL" id="KYM93512.1"/>
    </source>
</evidence>
<accession>A0A195BY43</accession>
<protein>
    <submittedName>
        <fullName evidence="3">Dynein heavy chain 12, axonemal</fullName>
    </submittedName>
</protein>
<dbReference type="PANTHER" id="PTHR22878">
    <property type="entry name" value="DYNEIN HEAVY CHAIN 6, AXONEMAL-LIKE-RELATED"/>
    <property type="match status" value="1"/>
</dbReference>
<dbReference type="InterPro" id="IPR013602">
    <property type="entry name" value="Dynein_heavy_linker"/>
</dbReference>
<proteinExistence type="predicted"/>
<dbReference type="GO" id="GO:0030286">
    <property type="term" value="C:dynein complex"/>
    <property type="evidence" value="ECO:0007669"/>
    <property type="project" value="InterPro"/>
</dbReference>
<name>A0A195BY43_9HYME</name>
<evidence type="ECO:0000313" key="4">
    <source>
        <dbReference type="Proteomes" id="UP000078542"/>
    </source>
</evidence>
<sequence>KEIWNALEAASAKVKMDYYEKFHVHSKECKLTEIQNFLFNKIKEIVEKVSVTGLLSEWEDNIYELTNKSKIQEKYMNILENQMREIKDQYYEIMRDMAICRTIAIKCENVYNEDMFITPSFEKKREHFSRIMSATNFYRNRCAFAKQYYLSHRLIKNIVIKAHLLLPKIFCDFGHYHNVEFIDFDKFIVSVETNLKKSAHIIIASYYSEIVQLFSQRRYIQDIPMSALIRFLKCATTLLGLQIITRAIDTIKHLLNILDDQTTIPLLKVSNIAHHLPPLESWIHPKEWRKLKGYMKEIDITRNDYTIFASPPHWYLNEVHQQLNVILQKSFRPLSDYLEKLRLQFSFVFYKIDEVYYDATPEKELSFDECVAKVEDFNQLIRVINGMPNNEYLMTVRLRQITAKHNLIIYANKQRELVIDKLVTQHWNYNLKICATFEMIKERVLNIPRTTKELIELGEFIYQLLIQVIRQYMLTVTSVLMRELQDKIILSVRMTSSLIGMTTLGKHHIELNNTTIQWLRRIKPIIERSSALYEQMKFELEEKLQEEVAILNASVEEMFPRLIIMNNMDDVKRIKEYIEDIRKIVQQLERMEQKAKWINAEEALFQFPLTLYPRIKELREYISPFYSLIYRGYQWQRDRGIWLDGPFEYLDVQHIENKLNQYLTDFTKINKQYKTRIKMQLAINYPYSFAGLVDDPDPFQQPAPLKLCHQLMENVKWFQQYVPLLSVFRNSAMQQMHWDNMSVIVGYDLTPDAGTTLRKIINLNLMEDLEK</sequence>
<dbReference type="GO" id="GO:0045505">
    <property type="term" value="F:dynein intermediate chain binding"/>
    <property type="evidence" value="ECO:0007669"/>
    <property type="project" value="InterPro"/>
</dbReference>
<evidence type="ECO:0000256" key="1">
    <source>
        <dbReference type="SAM" id="Coils"/>
    </source>
</evidence>
<feature type="domain" description="Dynein heavy chain linker" evidence="2">
    <location>
        <begin position="616"/>
        <end position="768"/>
    </location>
</feature>
<dbReference type="AlphaFoldDB" id="A0A195BY43"/>
<keyword evidence="1" id="KW-0175">Coiled coil</keyword>
<dbReference type="STRING" id="456900.A0A195BY43"/>
<feature type="non-terminal residue" evidence="3">
    <location>
        <position position="1"/>
    </location>
</feature>
<dbReference type="GO" id="GO:0051959">
    <property type="term" value="F:dynein light intermediate chain binding"/>
    <property type="evidence" value="ECO:0007669"/>
    <property type="project" value="InterPro"/>
</dbReference>
<feature type="coiled-coil region" evidence="1">
    <location>
        <begin position="571"/>
        <end position="601"/>
    </location>
</feature>
<keyword evidence="4" id="KW-1185">Reference proteome</keyword>
<dbReference type="EMBL" id="KQ978501">
    <property type="protein sequence ID" value="KYM93512.1"/>
    <property type="molecule type" value="Genomic_DNA"/>
</dbReference>
<organism evidence="3 4">
    <name type="scientific">Cyphomyrmex costatus</name>
    <dbReference type="NCBI Taxonomy" id="456900"/>
    <lineage>
        <taxon>Eukaryota</taxon>
        <taxon>Metazoa</taxon>
        <taxon>Ecdysozoa</taxon>
        <taxon>Arthropoda</taxon>
        <taxon>Hexapoda</taxon>
        <taxon>Insecta</taxon>
        <taxon>Pterygota</taxon>
        <taxon>Neoptera</taxon>
        <taxon>Endopterygota</taxon>
        <taxon>Hymenoptera</taxon>
        <taxon>Apocrita</taxon>
        <taxon>Aculeata</taxon>
        <taxon>Formicoidea</taxon>
        <taxon>Formicidae</taxon>
        <taxon>Myrmicinae</taxon>
        <taxon>Cyphomyrmex</taxon>
    </lineage>
</organism>